<dbReference type="AlphaFoldDB" id="A0A0D8BUH9"/>
<gene>
    <name evidence="2" type="ORF">LG52_3374</name>
</gene>
<proteinExistence type="predicted"/>
<sequence length="108" mass="12362">MVEAAIKEIDAALLASKTLHVDETRLRVDGKNQWVHVASTAKVTRYGLHRSRGKQATDDIGILPRYKGTMVHDAYVKADYFFPKIAGLKFPRRTSWILLFFLLEPFFP</sequence>
<dbReference type="Pfam" id="PF03050">
    <property type="entry name" value="DDE_Tnp_IS66"/>
    <property type="match status" value="1"/>
</dbReference>
<organism evidence="2 3">
    <name type="scientific">Geobacillus kaustophilus</name>
    <dbReference type="NCBI Taxonomy" id="1462"/>
    <lineage>
        <taxon>Bacteria</taxon>
        <taxon>Bacillati</taxon>
        <taxon>Bacillota</taxon>
        <taxon>Bacilli</taxon>
        <taxon>Bacillales</taxon>
        <taxon>Anoxybacillaceae</taxon>
        <taxon>Geobacillus</taxon>
        <taxon>Geobacillus thermoleovorans group</taxon>
    </lineage>
</organism>
<reference evidence="2 3" key="1">
    <citation type="submission" date="2015-01" db="EMBL/GenBank/DDBJ databases">
        <authorList>
            <person name="Filippidou S."/>
            <person name="Jeanneret N."/>
            <person name="Russel-Delif L."/>
            <person name="Junier T."/>
            <person name="Wunderlin T."/>
            <person name="Molina V."/>
            <person name="Johnson S.L."/>
            <person name="Davenport K.W."/>
            <person name="Chain P.S."/>
            <person name="Dorador C."/>
            <person name="Junier P."/>
        </authorList>
    </citation>
    <scope>NUCLEOTIDE SEQUENCE [LARGE SCALE GENOMIC DNA]</scope>
    <source>
        <strain evidence="2 3">Et7/4</strain>
    </source>
</reference>
<evidence type="ECO:0000313" key="3">
    <source>
        <dbReference type="Proteomes" id="UP000032522"/>
    </source>
</evidence>
<name>A0A0D8BUH9_GEOKU</name>
<comment type="caution">
    <text evidence="2">The sequence shown here is derived from an EMBL/GenBank/DDBJ whole genome shotgun (WGS) entry which is preliminary data.</text>
</comment>
<protein>
    <submittedName>
        <fullName evidence="2">Transposase IS66 family protein</fullName>
    </submittedName>
</protein>
<dbReference type="PATRIC" id="fig|1462.6.peg.3714"/>
<dbReference type="InterPro" id="IPR004291">
    <property type="entry name" value="Transposase_IS66_central"/>
</dbReference>
<dbReference type="EMBL" id="JYBP01000003">
    <property type="protein sequence ID" value="KJE27770.1"/>
    <property type="molecule type" value="Genomic_DNA"/>
</dbReference>
<evidence type="ECO:0000259" key="1">
    <source>
        <dbReference type="Pfam" id="PF03050"/>
    </source>
</evidence>
<dbReference type="Proteomes" id="UP000032522">
    <property type="component" value="Unassembled WGS sequence"/>
</dbReference>
<accession>A0A0D8BUH9</accession>
<feature type="domain" description="Transposase IS66 central" evidence="1">
    <location>
        <begin position="3"/>
        <end position="75"/>
    </location>
</feature>
<evidence type="ECO:0000313" key="2">
    <source>
        <dbReference type="EMBL" id="KJE27770.1"/>
    </source>
</evidence>